<dbReference type="SUPFAM" id="SSF56024">
    <property type="entry name" value="Phospholipase D/nuclease"/>
    <property type="match status" value="1"/>
</dbReference>
<dbReference type="GO" id="GO:0003824">
    <property type="term" value="F:catalytic activity"/>
    <property type="evidence" value="ECO:0007669"/>
    <property type="project" value="InterPro"/>
</dbReference>
<dbReference type="Proteomes" id="UP000019678">
    <property type="component" value="Unassembled WGS sequence"/>
</dbReference>
<reference evidence="2 3" key="1">
    <citation type="submission" date="2013-05" db="EMBL/GenBank/DDBJ databases">
        <title>Genome assembly of Chondromyces apiculatus DSM 436.</title>
        <authorList>
            <person name="Sharma G."/>
            <person name="Khatri I."/>
            <person name="Kaur C."/>
            <person name="Mayilraj S."/>
            <person name="Subramanian S."/>
        </authorList>
    </citation>
    <scope>NUCLEOTIDE SEQUENCE [LARGE SCALE GENOMIC DNA]</scope>
    <source>
        <strain evidence="2 3">DSM 436</strain>
    </source>
</reference>
<dbReference type="InterPro" id="IPR001736">
    <property type="entry name" value="PLipase_D/transphosphatidylase"/>
</dbReference>
<dbReference type="eggNOG" id="COG3886">
    <property type="taxonomic scope" value="Bacteria"/>
</dbReference>
<comment type="caution">
    <text evidence="2">The sequence shown here is derived from an EMBL/GenBank/DDBJ whole genome shotgun (WGS) entry which is preliminary data.</text>
</comment>
<dbReference type="STRING" id="1192034.CAP_5104"/>
<gene>
    <name evidence="2" type="ORF">CAP_5104</name>
</gene>
<keyword evidence="3" id="KW-1185">Reference proteome</keyword>
<evidence type="ECO:0000313" key="2">
    <source>
        <dbReference type="EMBL" id="EYF03840.1"/>
    </source>
</evidence>
<dbReference type="GO" id="GO:0006793">
    <property type="term" value="P:phosphorus metabolic process"/>
    <property type="evidence" value="ECO:0007669"/>
    <property type="project" value="UniProtKB-ARBA"/>
</dbReference>
<dbReference type="Pfam" id="PF13091">
    <property type="entry name" value="PLDc_2"/>
    <property type="match status" value="1"/>
</dbReference>
<feature type="domain" description="PLD phosphodiesterase" evidence="1">
    <location>
        <begin position="76"/>
        <end position="106"/>
    </location>
</feature>
<dbReference type="PROSITE" id="PS50035">
    <property type="entry name" value="PLD"/>
    <property type="match status" value="1"/>
</dbReference>
<sequence length="269" mass="30104">MGARLQADLADAHKLSMAVAFAKESALQVVDLEDWARQGGKLRFLAGVNFTLTDLSLLRRLEELPGAECKVFVSPDTRTFHPKLYILDKADRCVVYVSSSNFTRGGLTTNIEVSVRLEGPSSNSEIKKAAHLFERLFKNASTDSLTPEFEAHYRETQATRREALAQATRKSPLKPLHTAENLALRAPRDGEAKRPLILVTDPHNYQICLKNMVWGRQHERQVDAYHIGDVFFFHVTEGHGLAAMGMFVDEPYRDDALLWPAAENGGVFP</sequence>
<proteinExistence type="predicted"/>
<evidence type="ECO:0000313" key="3">
    <source>
        <dbReference type="Proteomes" id="UP000019678"/>
    </source>
</evidence>
<accession>A0A017T4U1</accession>
<name>A0A017T4U1_9BACT</name>
<evidence type="ECO:0000259" key="1">
    <source>
        <dbReference type="PROSITE" id="PS50035"/>
    </source>
</evidence>
<dbReference type="Gene3D" id="3.10.590.10">
    <property type="entry name" value="ph1033 like domains"/>
    <property type="match status" value="1"/>
</dbReference>
<protein>
    <submittedName>
        <fullName evidence="2">Transposase, IS4 family protein</fullName>
    </submittedName>
</protein>
<dbReference type="EMBL" id="ASRX01000041">
    <property type="protein sequence ID" value="EYF03840.1"/>
    <property type="molecule type" value="Genomic_DNA"/>
</dbReference>
<dbReference type="Gene3D" id="3.30.870.10">
    <property type="entry name" value="Endonuclease Chain A"/>
    <property type="match status" value="1"/>
</dbReference>
<dbReference type="AlphaFoldDB" id="A0A017T4U1"/>
<dbReference type="InterPro" id="IPR025202">
    <property type="entry name" value="PLD-like_dom"/>
</dbReference>
<organism evidence="2 3">
    <name type="scientific">Chondromyces apiculatus DSM 436</name>
    <dbReference type="NCBI Taxonomy" id="1192034"/>
    <lineage>
        <taxon>Bacteria</taxon>
        <taxon>Pseudomonadati</taxon>
        <taxon>Myxococcota</taxon>
        <taxon>Polyangia</taxon>
        <taxon>Polyangiales</taxon>
        <taxon>Polyangiaceae</taxon>
        <taxon>Chondromyces</taxon>
    </lineage>
</organism>